<evidence type="ECO:0000313" key="2">
    <source>
        <dbReference type="EMBL" id="OGD69794.1"/>
    </source>
</evidence>
<keyword evidence="1" id="KW-0812">Transmembrane</keyword>
<reference evidence="2 3" key="1">
    <citation type="journal article" date="2016" name="Nat. Commun.">
        <title>Thousands of microbial genomes shed light on interconnected biogeochemical processes in an aquifer system.</title>
        <authorList>
            <person name="Anantharaman K."/>
            <person name="Brown C.T."/>
            <person name="Hug L.A."/>
            <person name="Sharon I."/>
            <person name="Castelle C.J."/>
            <person name="Probst A.J."/>
            <person name="Thomas B.C."/>
            <person name="Singh A."/>
            <person name="Wilkins M.J."/>
            <person name="Karaoz U."/>
            <person name="Brodie E.L."/>
            <person name="Williams K.H."/>
            <person name="Hubbard S.S."/>
            <person name="Banfield J.F."/>
        </authorList>
    </citation>
    <scope>NUCLEOTIDE SEQUENCE [LARGE SCALE GENOMIC DNA]</scope>
</reference>
<comment type="caution">
    <text evidence="2">The sequence shown here is derived from an EMBL/GenBank/DDBJ whole genome shotgun (WGS) entry which is preliminary data.</text>
</comment>
<organism evidence="2 3">
    <name type="scientific">Candidatus Campbellbacteria bacterium RIFCSPLOWO2_02_FULL_35_11</name>
    <dbReference type="NCBI Taxonomy" id="1797581"/>
    <lineage>
        <taxon>Bacteria</taxon>
        <taxon>Candidatus Campbelliibacteriota</taxon>
    </lineage>
</organism>
<gene>
    <name evidence="2" type="ORF">A3I18_01605</name>
</gene>
<dbReference type="Proteomes" id="UP000186545">
    <property type="component" value="Unassembled WGS sequence"/>
</dbReference>
<keyword evidence="1" id="KW-1133">Transmembrane helix</keyword>
<dbReference type="AlphaFoldDB" id="A0A1F5ERI7"/>
<name>A0A1F5ERI7_9BACT</name>
<feature type="transmembrane region" description="Helical" evidence="1">
    <location>
        <begin position="16"/>
        <end position="35"/>
    </location>
</feature>
<accession>A0A1F5ERI7</accession>
<keyword evidence="1" id="KW-0472">Membrane</keyword>
<protein>
    <submittedName>
        <fullName evidence="2">Uncharacterized protein</fullName>
    </submittedName>
</protein>
<evidence type="ECO:0000313" key="3">
    <source>
        <dbReference type="Proteomes" id="UP000186545"/>
    </source>
</evidence>
<proteinExistence type="predicted"/>
<evidence type="ECO:0000256" key="1">
    <source>
        <dbReference type="SAM" id="Phobius"/>
    </source>
</evidence>
<sequence length="90" mass="10042">MENSPTQATKLKNIDLFVSMLLCLLGIFLLVGIYLGRERAISIIGENPVAVRKYILKQCTKTDDGVCTANVVIKVTKDESGHFSLEWQKN</sequence>
<dbReference type="EMBL" id="MFAD01000034">
    <property type="protein sequence ID" value="OGD69794.1"/>
    <property type="molecule type" value="Genomic_DNA"/>
</dbReference>